<accession>A0ABW3GDZ4</accession>
<comment type="caution">
    <text evidence="1">The sequence shown here is derived from an EMBL/GenBank/DDBJ whole genome shotgun (WGS) entry which is preliminary data.</text>
</comment>
<keyword evidence="2" id="KW-1185">Reference proteome</keyword>
<dbReference type="EMBL" id="JBHTIL010000001">
    <property type="protein sequence ID" value="MFD0926802.1"/>
    <property type="molecule type" value="Genomic_DNA"/>
</dbReference>
<sequence length="66" mass="7061">MTNTATITITDTTDVDIARDLLRRGHRVVVEGDDLLLLLDAVKGYGAPRARVVVMTPARDSVALAA</sequence>
<reference evidence="2" key="1">
    <citation type="journal article" date="2019" name="Int. J. Syst. Evol. Microbiol.">
        <title>The Global Catalogue of Microorganisms (GCM) 10K type strain sequencing project: providing services to taxonomists for standard genome sequencing and annotation.</title>
        <authorList>
            <consortium name="The Broad Institute Genomics Platform"/>
            <consortium name="The Broad Institute Genome Sequencing Center for Infectious Disease"/>
            <person name="Wu L."/>
            <person name="Ma J."/>
        </authorList>
    </citation>
    <scope>NUCLEOTIDE SEQUENCE [LARGE SCALE GENOMIC DNA]</scope>
    <source>
        <strain evidence="2">CCUG 50873</strain>
    </source>
</reference>
<name>A0ABW3GDZ4_9NOCA</name>
<organism evidence="1 2">
    <name type="scientific">Williamsia deligens</name>
    <dbReference type="NCBI Taxonomy" id="321325"/>
    <lineage>
        <taxon>Bacteria</taxon>
        <taxon>Bacillati</taxon>
        <taxon>Actinomycetota</taxon>
        <taxon>Actinomycetes</taxon>
        <taxon>Mycobacteriales</taxon>
        <taxon>Nocardiaceae</taxon>
        <taxon>Williamsia</taxon>
    </lineage>
</organism>
<dbReference type="RefSeq" id="WP_253645353.1">
    <property type="nucleotide sequence ID" value="NZ_BAAAMO010000002.1"/>
</dbReference>
<dbReference type="Proteomes" id="UP001597068">
    <property type="component" value="Unassembled WGS sequence"/>
</dbReference>
<evidence type="ECO:0000313" key="2">
    <source>
        <dbReference type="Proteomes" id="UP001597068"/>
    </source>
</evidence>
<proteinExistence type="predicted"/>
<gene>
    <name evidence="1" type="ORF">ACFQ04_13760</name>
</gene>
<protein>
    <submittedName>
        <fullName evidence="1">Uncharacterized protein</fullName>
    </submittedName>
</protein>
<evidence type="ECO:0000313" key="1">
    <source>
        <dbReference type="EMBL" id="MFD0926802.1"/>
    </source>
</evidence>